<organism evidence="1 2">
    <name type="scientific">Eleutherodactylus coqui</name>
    <name type="common">Puerto Rican coqui</name>
    <dbReference type="NCBI Taxonomy" id="57060"/>
    <lineage>
        <taxon>Eukaryota</taxon>
        <taxon>Metazoa</taxon>
        <taxon>Chordata</taxon>
        <taxon>Craniata</taxon>
        <taxon>Vertebrata</taxon>
        <taxon>Euteleostomi</taxon>
        <taxon>Amphibia</taxon>
        <taxon>Batrachia</taxon>
        <taxon>Anura</taxon>
        <taxon>Neobatrachia</taxon>
        <taxon>Hyloidea</taxon>
        <taxon>Eleutherodactylidae</taxon>
        <taxon>Eleutherodactylinae</taxon>
        <taxon>Eleutherodactylus</taxon>
        <taxon>Eleutherodactylus</taxon>
    </lineage>
</organism>
<dbReference type="EMBL" id="WNTK01000005">
    <property type="protein sequence ID" value="KAG9483493.1"/>
    <property type="molecule type" value="Genomic_DNA"/>
</dbReference>
<comment type="caution">
    <text evidence="1">The sequence shown here is derived from an EMBL/GenBank/DDBJ whole genome shotgun (WGS) entry which is preliminary data.</text>
</comment>
<dbReference type="Proteomes" id="UP000770717">
    <property type="component" value="Unassembled WGS sequence"/>
</dbReference>
<dbReference type="AlphaFoldDB" id="A0A8J6F9U2"/>
<reference evidence="1" key="1">
    <citation type="thesis" date="2020" institute="ProQuest LLC" country="789 East Eisenhower Parkway, Ann Arbor, MI, USA">
        <title>Comparative Genomics and Chromosome Evolution.</title>
        <authorList>
            <person name="Mudd A.B."/>
        </authorList>
    </citation>
    <scope>NUCLEOTIDE SEQUENCE</scope>
    <source>
        <strain evidence="1">HN-11 Male</strain>
        <tissue evidence="1">Kidney and liver</tissue>
    </source>
</reference>
<protein>
    <submittedName>
        <fullName evidence="1">Uncharacterized protein</fullName>
    </submittedName>
</protein>
<keyword evidence="2" id="KW-1185">Reference proteome</keyword>
<proteinExistence type="predicted"/>
<evidence type="ECO:0000313" key="2">
    <source>
        <dbReference type="Proteomes" id="UP000770717"/>
    </source>
</evidence>
<accession>A0A8J6F9U2</accession>
<gene>
    <name evidence="1" type="ORF">GDO78_009420</name>
</gene>
<sequence length="89" mass="9913">MSDSKTNKINTSIFLPFIGVALYKVKQELKGLSKIKMMVAIPPLSAICGATCADSPEEMYSNIVISYMLLTWVSRVCTHRYDQQSSICC</sequence>
<name>A0A8J6F9U2_ELECQ</name>
<evidence type="ECO:0000313" key="1">
    <source>
        <dbReference type="EMBL" id="KAG9483493.1"/>
    </source>
</evidence>